<evidence type="ECO:0000256" key="1">
    <source>
        <dbReference type="SAM" id="Phobius"/>
    </source>
</evidence>
<evidence type="ECO:0000313" key="2">
    <source>
        <dbReference type="EMBL" id="CAH3167127.1"/>
    </source>
</evidence>
<keyword evidence="3" id="KW-1185">Reference proteome</keyword>
<proteinExistence type="predicted"/>
<feature type="transmembrane region" description="Helical" evidence="1">
    <location>
        <begin position="7"/>
        <end position="26"/>
    </location>
</feature>
<dbReference type="AlphaFoldDB" id="A0AAU9Y3S1"/>
<feature type="transmembrane region" description="Helical" evidence="1">
    <location>
        <begin position="213"/>
        <end position="232"/>
    </location>
</feature>
<keyword evidence="1" id="KW-0472">Membrane</keyword>
<keyword evidence="1" id="KW-1133">Transmembrane helix</keyword>
<evidence type="ECO:0000313" key="3">
    <source>
        <dbReference type="Proteomes" id="UP001159428"/>
    </source>
</evidence>
<comment type="caution">
    <text evidence="2">The sequence shown here is derived from an EMBL/GenBank/DDBJ whole genome shotgun (WGS) entry which is preliminary data.</text>
</comment>
<keyword evidence="1" id="KW-0812">Transmembrane</keyword>
<dbReference type="Proteomes" id="UP001159428">
    <property type="component" value="Unassembled WGS sequence"/>
</dbReference>
<organism evidence="2 3">
    <name type="scientific">Pocillopora meandrina</name>
    <dbReference type="NCBI Taxonomy" id="46732"/>
    <lineage>
        <taxon>Eukaryota</taxon>
        <taxon>Metazoa</taxon>
        <taxon>Cnidaria</taxon>
        <taxon>Anthozoa</taxon>
        <taxon>Hexacorallia</taxon>
        <taxon>Scleractinia</taxon>
        <taxon>Astrocoeniina</taxon>
        <taxon>Pocilloporidae</taxon>
        <taxon>Pocillopora</taxon>
    </lineage>
</organism>
<name>A0AAU9Y3S1_9CNID</name>
<reference evidence="2 3" key="1">
    <citation type="submission" date="2022-05" db="EMBL/GenBank/DDBJ databases">
        <authorList>
            <consortium name="Genoscope - CEA"/>
            <person name="William W."/>
        </authorList>
    </citation>
    <scope>NUCLEOTIDE SEQUENCE [LARGE SCALE GENOMIC DNA]</scope>
</reference>
<dbReference type="EMBL" id="CALNXJ010000149">
    <property type="protein sequence ID" value="CAH3167127.1"/>
    <property type="molecule type" value="Genomic_DNA"/>
</dbReference>
<protein>
    <submittedName>
        <fullName evidence="2">Uncharacterized protein</fullName>
    </submittedName>
</protein>
<feature type="transmembrane region" description="Helical" evidence="1">
    <location>
        <begin position="320"/>
        <end position="342"/>
    </location>
</feature>
<feature type="transmembrane region" description="Helical" evidence="1">
    <location>
        <begin position="294"/>
        <end position="314"/>
    </location>
</feature>
<accession>A0AAU9Y3S1</accession>
<gene>
    <name evidence="2" type="ORF">PMEA_00006329</name>
</gene>
<dbReference type="PROSITE" id="PS51257">
    <property type="entry name" value="PROKAR_LIPOPROTEIN"/>
    <property type="match status" value="1"/>
</dbReference>
<sequence>MLRKWKVIGSFCVAVFLFGLACFTYLGTLQDDEYKYNDDTLPQISLSFSNSPDVVCPLTDVQTTDLKAPSLLSFLRASTAEGNQDLTFSGLVVVSKMANVCHPLVDVGQARVQVNKIALITMKKECSLCELAAKAQHAGYSMVIFHFSSWLTKRNCSVKTAAKLLIPVVYGDNCQNFSYTVYDLDTLFSTVDQTDIHVRVSFMSYHLKKMAKYLSNLYFWFLLGPIITMVWLRRKKILCRVTTTRQIDEESGDEEIVEVGRGHSIQRDLIFTNHAETSSITVRVARIFGRSTRCLAIGFGYVILTLAALPVGSLNKVKLTALRTVALGLTLTLSFSSSMHIIRKLMKPQESVFEGLSER</sequence>